<evidence type="ECO:0000259" key="2">
    <source>
        <dbReference type="Pfam" id="PF15862"/>
    </source>
</evidence>
<gene>
    <name evidence="3" type="ORF">CCAP1982_LOCUS22385</name>
</gene>
<dbReference type="InterPro" id="IPR031722">
    <property type="entry name" value="Coilin_N"/>
</dbReference>
<dbReference type="EMBL" id="CAJHJT010000056">
    <property type="protein sequence ID" value="CAD7014390.1"/>
    <property type="molecule type" value="Genomic_DNA"/>
</dbReference>
<reference evidence="3" key="1">
    <citation type="submission" date="2020-11" db="EMBL/GenBank/DDBJ databases">
        <authorList>
            <person name="Whitehead M."/>
        </authorList>
    </citation>
    <scope>NUCLEOTIDE SEQUENCE</scope>
    <source>
        <strain evidence="3">EGII</strain>
    </source>
</reference>
<comment type="caution">
    <text evidence="3">The sequence shown here is derived from an EMBL/GenBank/DDBJ whole genome shotgun (WGS) entry which is preliminary data.</text>
</comment>
<dbReference type="KEGG" id="ccat:101461235"/>
<feature type="region of interest" description="Disordered" evidence="1">
    <location>
        <begin position="394"/>
        <end position="435"/>
    </location>
</feature>
<feature type="compositionally biased region" description="Basic and acidic residues" evidence="1">
    <location>
        <begin position="416"/>
        <end position="425"/>
    </location>
</feature>
<proteinExistence type="predicted"/>
<feature type="compositionally biased region" description="Basic and acidic residues" evidence="1">
    <location>
        <begin position="185"/>
        <end position="198"/>
    </location>
</feature>
<feature type="domain" description="Coilin N-terminal" evidence="2">
    <location>
        <begin position="8"/>
        <end position="143"/>
    </location>
</feature>
<feature type="compositionally biased region" description="Basic and acidic residues" evidence="1">
    <location>
        <begin position="208"/>
        <end position="224"/>
    </location>
</feature>
<accession>A0A811VGG9</accession>
<organism evidence="3 4">
    <name type="scientific">Ceratitis capitata</name>
    <name type="common">Mediterranean fruit fly</name>
    <name type="synonym">Tephritis capitata</name>
    <dbReference type="NCBI Taxonomy" id="7213"/>
    <lineage>
        <taxon>Eukaryota</taxon>
        <taxon>Metazoa</taxon>
        <taxon>Ecdysozoa</taxon>
        <taxon>Arthropoda</taxon>
        <taxon>Hexapoda</taxon>
        <taxon>Insecta</taxon>
        <taxon>Pterygota</taxon>
        <taxon>Neoptera</taxon>
        <taxon>Endopterygota</taxon>
        <taxon>Diptera</taxon>
        <taxon>Brachycera</taxon>
        <taxon>Muscomorpha</taxon>
        <taxon>Tephritoidea</taxon>
        <taxon>Tephritidae</taxon>
        <taxon>Ceratitis</taxon>
        <taxon>Ceratitis</taxon>
    </lineage>
</organism>
<evidence type="ECO:0000256" key="1">
    <source>
        <dbReference type="SAM" id="MobiDB-lite"/>
    </source>
</evidence>
<feature type="compositionally biased region" description="Polar residues" evidence="1">
    <location>
        <begin position="398"/>
        <end position="415"/>
    </location>
</feature>
<dbReference type="OrthoDB" id="74813at2759"/>
<evidence type="ECO:0000313" key="3">
    <source>
        <dbReference type="EMBL" id="CAD7014390.1"/>
    </source>
</evidence>
<dbReference type="AlphaFoldDB" id="A0A811VGG9"/>
<keyword evidence="4" id="KW-1185">Reference proteome</keyword>
<protein>
    <submittedName>
        <fullName evidence="3">(Mediterranean fruit fly) hypothetical protein</fullName>
    </submittedName>
</protein>
<evidence type="ECO:0000313" key="4">
    <source>
        <dbReference type="Proteomes" id="UP000606786"/>
    </source>
</evidence>
<name>A0A811VGG9_CERCA</name>
<dbReference type="Pfam" id="PF15862">
    <property type="entry name" value="Coilin_N"/>
    <property type="match status" value="1"/>
</dbReference>
<dbReference type="Proteomes" id="UP000606786">
    <property type="component" value="Unassembled WGS sequence"/>
</dbReference>
<feature type="region of interest" description="Disordered" evidence="1">
    <location>
        <begin position="179"/>
        <end position="228"/>
    </location>
</feature>
<sequence>MKKFPIKIDLSIFFEDERKFVIILVDPQWNSVECVQHRVEEIFGVKPVRFLTTDNLFIPQQESIEILEFTESIKAFIPKHVLEESRRRSKQYQEEKTKIQELNLNTEALPIEEAPNKKRKYYSLGTDHLGSSTPNQNKKLKRTEVLVHPTSNESHEITSTNDQAIFVKGCSLDNNSSVGNLTISDKTENESEPTENKPSRKRKRRVQKEKSQRNKNTDQEKNKTDSITVQSEIPSSTFLCNSKSLENNSHVYFEDSTIVESTIVKHKTKANTKAALEETLSPNVIFKCKLDEVEFGVPLIYPLRKINKMLNTRKPVINIQENIIIRPADMDISTKHPPTEGIENEIVKEGVDNIENSVVNSPNPAAVFAIIEKGKSDIINTKILEDRKSEIEVENDSQLENSIDKNNLASTVNDVNENHTEKDNIEGNENQSKMPHTTDEYILSEEEAVNPIIENIKQNTPLEKSRNISNISEMDVSSVIDLDDDEDVIDLSDAEDQQQLRANPNTTSSNSLNKSIHSMTIKEMLPFCTQLVGLPDLEDIVVFKFNRRAVGEKTDLSEFIACRCEHINKRTKVLKLAIIDASLENNILPQKYCYNLDESFENTFMNIKLADMIEPKVLKA</sequence>